<dbReference type="Gene3D" id="3.40.50.2000">
    <property type="entry name" value="Glycogen Phosphorylase B"/>
    <property type="match status" value="2"/>
</dbReference>
<dbReference type="SUPFAM" id="SSF53756">
    <property type="entry name" value="UDP-Glycosyltransferase/glycogen phosphorylase"/>
    <property type="match status" value="1"/>
</dbReference>
<evidence type="ECO:0000313" key="6">
    <source>
        <dbReference type="Proteomes" id="UP001275440"/>
    </source>
</evidence>
<dbReference type="InterPro" id="IPR050194">
    <property type="entry name" value="Glycosyltransferase_grp1"/>
</dbReference>
<organism evidence="5 6">
    <name type="scientific">Rhodococcus zopfii</name>
    <dbReference type="NCBI Taxonomy" id="43772"/>
    <lineage>
        <taxon>Bacteria</taxon>
        <taxon>Bacillati</taxon>
        <taxon>Actinomycetota</taxon>
        <taxon>Actinomycetes</taxon>
        <taxon>Mycobacteriales</taxon>
        <taxon>Nocardiaceae</taxon>
        <taxon>Rhodococcus</taxon>
    </lineage>
</organism>
<evidence type="ECO:0000313" key="5">
    <source>
        <dbReference type="EMBL" id="MDV2476473.1"/>
    </source>
</evidence>
<sequence>MRILHVVTLLGPDGAYGGPARVALNQSAALIDRGHEVTVAAGTRGFRVTRNRVDGVPVQLFPARTLVPGTGFAGTGAPGLQRWFHRNRTRFDLVHIHLGRDLVVLPVAVCARRHEIPFAVQTHGMIIPSGHPLAGPLDALWTRKVLRAAGAVFHLTALERDQLNAVTRTDSGASGPRFVELGNGVPEYLPRRSSPSRRSSPEAPEVLFVARIHARKRPTAFVETARALLASGIDARFTLVGPDGGDGRALRTALAAAPDTRISWEGALDPAEVPGRMAAASVYVLPAVREPYPMSVLEAMSVGLPVVVTRDCGLASLIERSGCGVVTDPEVPALADAVATLLANEPLARAMGENGRRTVQTHQGMRAVADRLLDTYEDMVGAL</sequence>
<protein>
    <submittedName>
        <fullName evidence="5">Glycosyltransferase</fullName>
    </submittedName>
</protein>
<accession>A0ABU3WR67</accession>
<keyword evidence="6" id="KW-1185">Reference proteome</keyword>
<dbReference type="Pfam" id="PF00534">
    <property type="entry name" value="Glycos_transf_1"/>
    <property type="match status" value="1"/>
</dbReference>
<feature type="domain" description="Glycosyltransferase subfamily 4-like N-terminal" evidence="4">
    <location>
        <begin position="17"/>
        <end position="165"/>
    </location>
</feature>
<dbReference type="Proteomes" id="UP001275440">
    <property type="component" value="Unassembled WGS sequence"/>
</dbReference>
<dbReference type="Pfam" id="PF13579">
    <property type="entry name" value="Glyco_trans_4_4"/>
    <property type="match status" value="1"/>
</dbReference>
<evidence type="ECO:0000259" key="3">
    <source>
        <dbReference type="Pfam" id="PF00534"/>
    </source>
</evidence>
<comment type="caution">
    <text evidence="5">The sequence shown here is derived from an EMBL/GenBank/DDBJ whole genome shotgun (WGS) entry which is preliminary data.</text>
</comment>
<proteinExistence type="predicted"/>
<reference evidence="5 6" key="1">
    <citation type="submission" date="2019-10" db="EMBL/GenBank/DDBJ databases">
        <title>Draft Genome Assembly of Rhodococcus zopfii DSM44189.</title>
        <authorList>
            <person name="Sutton J.M."/>
            <person name="Akob D.M."/>
            <person name="Bushman T.J."/>
        </authorList>
    </citation>
    <scope>NUCLEOTIDE SEQUENCE [LARGE SCALE GENOMIC DNA]</scope>
    <source>
        <strain evidence="5 6">DSM 44189</strain>
    </source>
</reference>
<dbReference type="InterPro" id="IPR028098">
    <property type="entry name" value="Glyco_trans_4-like_N"/>
</dbReference>
<evidence type="ECO:0000259" key="4">
    <source>
        <dbReference type="Pfam" id="PF13579"/>
    </source>
</evidence>
<keyword evidence="2" id="KW-0808">Transferase</keyword>
<evidence type="ECO:0000256" key="1">
    <source>
        <dbReference type="ARBA" id="ARBA00022676"/>
    </source>
</evidence>
<keyword evidence="1" id="KW-0328">Glycosyltransferase</keyword>
<dbReference type="EMBL" id="WBMO01000001">
    <property type="protein sequence ID" value="MDV2476473.1"/>
    <property type="molecule type" value="Genomic_DNA"/>
</dbReference>
<dbReference type="PANTHER" id="PTHR45947:SF3">
    <property type="entry name" value="SULFOQUINOVOSYL TRANSFERASE SQD2"/>
    <property type="match status" value="1"/>
</dbReference>
<evidence type="ECO:0000256" key="2">
    <source>
        <dbReference type="ARBA" id="ARBA00022679"/>
    </source>
</evidence>
<dbReference type="InterPro" id="IPR001296">
    <property type="entry name" value="Glyco_trans_1"/>
</dbReference>
<feature type="domain" description="Glycosyl transferase family 1" evidence="3">
    <location>
        <begin position="199"/>
        <end position="357"/>
    </location>
</feature>
<gene>
    <name evidence="5" type="ORF">F8M49_16140</name>
</gene>
<dbReference type="PANTHER" id="PTHR45947">
    <property type="entry name" value="SULFOQUINOVOSYL TRANSFERASE SQD2"/>
    <property type="match status" value="1"/>
</dbReference>
<name>A0ABU3WR67_9NOCA</name>